<dbReference type="EMBL" id="CAJJDP010000162">
    <property type="protein sequence ID" value="CAD8213108.1"/>
    <property type="molecule type" value="Genomic_DNA"/>
</dbReference>
<proteinExistence type="predicted"/>
<dbReference type="Proteomes" id="UP000683925">
    <property type="component" value="Unassembled WGS sequence"/>
</dbReference>
<reference evidence="3" key="1">
    <citation type="submission" date="2021-01" db="EMBL/GenBank/DDBJ databases">
        <authorList>
            <consortium name="Genoscope - CEA"/>
            <person name="William W."/>
        </authorList>
    </citation>
    <scope>NUCLEOTIDE SEQUENCE</scope>
</reference>
<organism evidence="3 4">
    <name type="scientific">Paramecium octaurelia</name>
    <dbReference type="NCBI Taxonomy" id="43137"/>
    <lineage>
        <taxon>Eukaryota</taxon>
        <taxon>Sar</taxon>
        <taxon>Alveolata</taxon>
        <taxon>Ciliophora</taxon>
        <taxon>Intramacronucleata</taxon>
        <taxon>Oligohymenophorea</taxon>
        <taxon>Peniculida</taxon>
        <taxon>Parameciidae</taxon>
        <taxon>Paramecium</taxon>
    </lineage>
</organism>
<evidence type="ECO:0000256" key="2">
    <source>
        <dbReference type="SAM" id="MobiDB-lite"/>
    </source>
</evidence>
<comment type="caution">
    <text evidence="3">The sequence shown here is derived from an EMBL/GenBank/DDBJ whole genome shotgun (WGS) entry which is preliminary data.</text>
</comment>
<keyword evidence="4" id="KW-1185">Reference proteome</keyword>
<sequence>MSYNWLPKLSKDGNDKEKPQVSNELRKLSTNDLMEGIFILYEEIKRLNRLQEIQGQGINYKEKYETSLKQIQELSDKNKELENVNQELKKLNQELYEPHQELKKLNEELFVKYKELLSTHDNLVQHFESIMNSYKDSTTKQFYQTIESKQQVLEICKNIQIHIQYESDYQDEVRGINQTLNEIYIQSKETVDQIKILHIIDDQIINRNQPNAVLQQQKSEKINNILSQVKAVIAKSGSLLEPLNCIKERSSDENQKQQILQTLSMLQLYQVSFEKLAQVFKDFTPQMEKQEKLVEYYKEQLRKKQKDSANYQIQMENYKRKYEKITQSRRQNQLNQSENQNRFIKQYFQIYQEYFTLILDMIEIQNVQIPEIVVAINSWKQELKIEFTDLKSLIELAKKQNRSVMQLANYITQGNKLKDILCSQSNFFKTYSKILDQLSQS</sequence>
<feature type="region of interest" description="Disordered" evidence="2">
    <location>
        <begin position="1"/>
        <end position="20"/>
    </location>
</feature>
<evidence type="ECO:0000313" key="4">
    <source>
        <dbReference type="Proteomes" id="UP000683925"/>
    </source>
</evidence>
<feature type="coiled-coil region" evidence="1">
    <location>
        <begin position="287"/>
        <end position="335"/>
    </location>
</feature>
<protein>
    <submittedName>
        <fullName evidence="3">Uncharacterized protein</fullName>
    </submittedName>
</protein>
<accession>A0A8S1YI57</accession>
<evidence type="ECO:0000313" key="3">
    <source>
        <dbReference type="EMBL" id="CAD8213108.1"/>
    </source>
</evidence>
<dbReference type="OrthoDB" id="10518010at2759"/>
<name>A0A8S1YI57_PAROT</name>
<feature type="compositionally biased region" description="Basic and acidic residues" evidence="2">
    <location>
        <begin position="9"/>
        <end position="20"/>
    </location>
</feature>
<dbReference type="OMA" id="FQIYQEY"/>
<gene>
    <name evidence="3" type="ORF">POCTA_138.1.T1600095</name>
</gene>
<evidence type="ECO:0000256" key="1">
    <source>
        <dbReference type="SAM" id="Coils"/>
    </source>
</evidence>
<feature type="coiled-coil region" evidence="1">
    <location>
        <begin position="64"/>
        <end position="108"/>
    </location>
</feature>
<dbReference type="AlphaFoldDB" id="A0A8S1YI57"/>
<keyword evidence="1" id="KW-0175">Coiled coil</keyword>